<name>A0A2D0IPP0_XENBU</name>
<keyword evidence="1" id="KW-0732">Signal</keyword>
<evidence type="ECO:0008006" key="4">
    <source>
        <dbReference type="Google" id="ProtNLM"/>
    </source>
</evidence>
<protein>
    <recommendedName>
        <fullName evidence="4">Secreted protein</fullName>
    </recommendedName>
</protein>
<feature type="signal peptide" evidence="1">
    <location>
        <begin position="1"/>
        <end position="24"/>
    </location>
</feature>
<dbReference type="RefSeq" id="WP_099137299.1">
    <property type="nucleotide sequence ID" value="NZ_CAWNNJ010000101.1"/>
</dbReference>
<dbReference type="OrthoDB" id="9922812at2"/>
<evidence type="ECO:0000313" key="2">
    <source>
        <dbReference type="EMBL" id="PHM23751.1"/>
    </source>
</evidence>
<evidence type="ECO:0000313" key="3">
    <source>
        <dbReference type="Proteomes" id="UP000225833"/>
    </source>
</evidence>
<reference evidence="2 3" key="1">
    <citation type="journal article" date="2017" name="Nat. Microbiol.">
        <title>Natural product diversity associated with the nematode symbionts Photorhabdus and Xenorhabdus.</title>
        <authorList>
            <person name="Tobias N.J."/>
            <person name="Wolff H."/>
            <person name="Djahanschiri B."/>
            <person name="Grundmann F."/>
            <person name="Kronenwerth M."/>
            <person name="Shi Y.M."/>
            <person name="Simonyi S."/>
            <person name="Grun P."/>
            <person name="Shapiro-Ilan D."/>
            <person name="Pidot S.J."/>
            <person name="Stinear T.P."/>
            <person name="Ebersberger I."/>
            <person name="Bode H.B."/>
        </authorList>
    </citation>
    <scope>NUCLEOTIDE SEQUENCE [LARGE SCALE GENOMIC DNA]</scope>
    <source>
        <strain evidence="2 3">DSM 16342</strain>
    </source>
</reference>
<accession>A0A2D0IPP0</accession>
<gene>
    <name evidence="2" type="ORF">Xbud_03522</name>
</gene>
<comment type="caution">
    <text evidence="2">The sequence shown here is derived from an EMBL/GenBank/DDBJ whole genome shotgun (WGS) entry which is preliminary data.</text>
</comment>
<dbReference type="AlphaFoldDB" id="A0A2D0IPP0"/>
<dbReference type="EMBL" id="NIBS01000033">
    <property type="protein sequence ID" value="PHM23751.1"/>
    <property type="molecule type" value="Genomic_DNA"/>
</dbReference>
<dbReference type="Proteomes" id="UP000225833">
    <property type="component" value="Unassembled WGS sequence"/>
</dbReference>
<proteinExistence type="predicted"/>
<sequence length="162" mass="18388">MNNMKIISGSVLVVLFLFMQPAFSETLYNVQFINSSDKNIYIDRDSDYCMNDAGNAKINIPQNESRTMDLKDSDTLFGCSSSDRYVNWSVRYPDSGNIVRCGLSFNVDVYVHDTQGAPVAWYVKVNGCNELVKEVTCSELVCHNKSVDFYAMKNKNIKITFQ</sequence>
<evidence type="ECO:0000256" key="1">
    <source>
        <dbReference type="SAM" id="SignalP"/>
    </source>
</evidence>
<feature type="chain" id="PRO_5011976948" description="Secreted protein" evidence="1">
    <location>
        <begin position="25"/>
        <end position="162"/>
    </location>
</feature>
<organism evidence="2 3">
    <name type="scientific">Xenorhabdus budapestensis</name>
    <dbReference type="NCBI Taxonomy" id="290110"/>
    <lineage>
        <taxon>Bacteria</taxon>
        <taxon>Pseudomonadati</taxon>
        <taxon>Pseudomonadota</taxon>
        <taxon>Gammaproteobacteria</taxon>
        <taxon>Enterobacterales</taxon>
        <taxon>Morganellaceae</taxon>
        <taxon>Xenorhabdus</taxon>
    </lineage>
</organism>